<dbReference type="OMA" id="LFCFRIY"/>
<dbReference type="PANTHER" id="PTHR40465:SF1">
    <property type="entry name" value="DUF6534 DOMAIN-CONTAINING PROTEIN"/>
    <property type="match status" value="1"/>
</dbReference>
<evidence type="ECO:0000313" key="3">
    <source>
        <dbReference type="EMBL" id="KJA14448.1"/>
    </source>
</evidence>
<feature type="transmembrane region" description="Helical" evidence="1">
    <location>
        <begin position="98"/>
        <end position="117"/>
    </location>
</feature>
<sequence>MVLTTINPSSFVIRSNGVLGALEVSTFIGLVLYGVSLSQGYSYFSRRQDDRFSLKLLVSVILLLETCHSFTTPIAIYQNTVTNWQEPEANSYSIATNAVAEILITLLVQCYFVYRIYRLSSKRIWISFVSLALVFLRFFGGAVIAVETYLDVPNRPNGISLVVRFSWLVTSALAIGGAADVFIAMCMTYYLVKLSSPTNKESTANIINRLIRWTLQTGLITSLTSVSVIICFQAIKNMVWFGLYIILAKVYSNSLLASLNARPLQQVQNNAPKNFTAIQFQAPISISFRGVLADHCCEEPEWDKTRPSEA</sequence>
<dbReference type="InterPro" id="IPR045339">
    <property type="entry name" value="DUF6534"/>
</dbReference>
<keyword evidence="4" id="KW-1185">Reference proteome</keyword>
<evidence type="ECO:0000313" key="4">
    <source>
        <dbReference type="Proteomes" id="UP000054270"/>
    </source>
</evidence>
<evidence type="ECO:0000256" key="1">
    <source>
        <dbReference type="SAM" id="Phobius"/>
    </source>
</evidence>
<feature type="transmembrane region" description="Helical" evidence="1">
    <location>
        <begin position="213"/>
        <end position="235"/>
    </location>
</feature>
<feature type="transmembrane region" description="Helical" evidence="1">
    <location>
        <begin position="24"/>
        <end position="44"/>
    </location>
</feature>
<keyword evidence="1" id="KW-1133">Transmembrane helix</keyword>
<gene>
    <name evidence="3" type="ORF">HYPSUDRAFT_444275</name>
</gene>
<feature type="transmembrane region" description="Helical" evidence="1">
    <location>
        <begin position="241"/>
        <end position="259"/>
    </location>
</feature>
<feature type="transmembrane region" description="Helical" evidence="1">
    <location>
        <begin position="124"/>
        <end position="145"/>
    </location>
</feature>
<dbReference type="Pfam" id="PF20152">
    <property type="entry name" value="DUF6534"/>
    <property type="match status" value="1"/>
</dbReference>
<protein>
    <recommendedName>
        <fullName evidence="2">DUF6534 domain-containing protein</fullName>
    </recommendedName>
</protein>
<evidence type="ECO:0000259" key="2">
    <source>
        <dbReference type="Pfam" id="PF20152"/>
    </source>
</evidence>
<proteinExistence type="predicted"/>
<dbReference type="Proteomes" id="UP000054270">
    <property type="component" value="Unassembled WGS sequence"/>
</dbReference>
<feature type="transmembrane region" description="Helical" evidence="1">
    <location>
        <begin position="56"/>
        <end position="78"/>
    </location>
</feature>
<keyword evidence="1" id="KW-0812">Transmembrane</keyword>
<feature type="transmembrane region" description="Helical" evidence="1">
    <location>
        <begin position="165"/>
        <end position="192"/>
    </location>
</feature>
<reference evidence="4" key="1">
    <citation type="submission" date="2014-04" db="EMBL/GenBank/DDBJ databases">
        <title>Evolutionary Origins and Diversification of the Mycorrhizal Mutualists.</title>
        <authorList>
            <consortium name="DOE Joint Genome Institute"/>
            <consortium name="Mycorrhizal Genomics Consortium"/>
            <person name="Kohler A."/>
            <person name="Kuo A."/>
            <person name="Nagy L.G."/>
            <person name="Floudas D."/>
            <person name="Copeland A."/>
            <person name="Barry K.W."/>
            <person name="Cichocki N."/>
            <person name="Veneault-Fourrey C."/>
            <person name="LaButti K."/>
            <person name="Lindquist E.A."/>
            <person name="Lipzen A."/>
            <person name="Lundell T."/>
            <person name="Morin E."/>
            <person name="Murat C."/>
            <person name="Riley R."/>
            <person name="Ohm R."/>
            <person name="Sun H."/>
            <person name="Tunlid A."/>
            <person name="Henrissat B."/>
            <person name="Grigoriev I.V."/>
            <person name="Hibbett D.S."/>
            <person name="Martin F."/>
        </authorList>
    </citation>
    <scope>NUCLEOTIDE SEQUENCE [LARGE SCALE GENOMIC DNA]</scope>
    <source>
        <strain evidence="4">FD-334 SS-4</strain>
    </source>
</reference>
<feature type="domain" description="DUF6534" evidence="2">
    <location>
        <begin position="178"/>
        <end position="262"/>
    </location>
</feature>
<accession>A0A0D2LUA9</accession>
<keyword evidence="1" id="KW-0472">Membrane</keyword>
<name>A0A0D2LUA9_HYPSF</name>
<dbReference type="OrthoDB" id="2929525at2759"/>
<dbReference type="EMBL" id="KN817678">
    <property type="protein sequence ID" value="KJA14448.1"/>
    <property type="molecule type" value="Genomic_DNA"/>
</dbReference>
<organism evidence="3 4">
    <name type="scientific">Hypholoma sublateritium (strain FD-334 SS-4)</name>
    <dbReference type="NCBI Taxonomy" id="945553"/>
    <lineage>
        <taxon>Eukaryota</taxon>
        <taxon>Fungi</taxon>
        <taxon>Dikarya</taxon>
        <taxon>Basidiomycota</taxon>
        <taxon>Agaricomycotina</taxon>
        <taxon>Agaricomycetes</taxon>
        <taxon>Agaricomycetidae</taxon>
        <taxon>Agaricales</taxon>
        <taxon>Agaricineae</taxon>
        <taxon>Strophariaceae</taxon>
        <taxon>Hypholoma</taxon>
    </lineage>
</organism>
<dbReference type="STRING" id="945553.A0A0D2LUA9"/>
<dbReference type="AlphaFoldDB" id="A0A0D2LUA9"/>
<dbReference type="PANTHER" id="PTHR40465">
    <property type="entry name" value="CHROMOSOME 1, WHOLE GENOME SHOTGUN SEQUENCE"/>
    <property type="match status" value="1"/>
</dbReference>